<dbReference type="EMBL" id="CP048877">
    <property type="protein sequence ID" value="QIJ71150.1"/>
    <property type="molecule type" value="Genomic_DNA"/>
</dbReference>
<organism evidence="1 2">
    <name type="scientific">Thermosulfuriphilus ammonigenes</name>
    <dbReference type="NCBI Taxonomy" id="1936021"/>
    <lineage>
        <taxon>Bacteria</taxon>
        <taxon>Pseudomonadati</taxon>
        <taxon>Thermodesulfobacteriota</taxon>
        <taxon>Thermodesulfobacteria</taxon>
        <taxon>Thermodesulfobacteriales</taxon>
        <taxon>Thermodesulfobacteriaceae</taxon>
        <taxon>Thermosulfuriphilus</taxon>
    </lineage>
</organism>
<sequence length="119" mass="13766">MKIKSFLFCFLLLFLVPPATGQVFTPRVAKRSPEELARRSAYGICPPFYLRDEKGRVINPQEARKARPYSPRKTCGACHDYDLITSAYHFQQGRGEAPPSWQSRRYPWILSPGRYGGRW</sequence>
<dbReference type="KEGG" id="tav:G4V39_02165"/>
<evidence type="ECO:0000313" key="1">
    <source>
        <dbReference type="EMBL" id="QIJ71150.1"/>
    </source>
</evidence>
<proteinExistence type="predicted"/>
<keyword evidence="2" id="KW-1185">Reference proteome</keyword>
<protein>
    <submittedName>
        <fullName evidence="1">Uncharacterized protein</fullName>
    </submittedName>
</protein>
<name>A0A6G7PU56_9BACT</name>
<accession>A0A6G7PU56</accession>
<dbReference type="RefSeq" id="WP_166031372.1">
    <property type="nucleotide sequence ID" value="NZ_CP048877.1"/>
</dbReference>
<reference evidence="1 2" key="1">
    <citation type="submission" date="2020-02" db="EMBL/GenBank/DDBJ databases">
        <title>Genome analysis of Thermosulfuriphilus ammonigenes ST65T, an anaerobic thermophilic chemolithoautotrophic bacterium isolated from a deep-sea hydrothermal vent.</title>
        <authorList>
            <person name="Slobodkina G."/>
            <person name="Allioux M."/>
            <person name="Merkel A."/>
            <person name="Alain K."/>
            <person name="Jebbar M."/>
            <person name="Slobodkin A."/>
        </authorList>
    </citation>
    <scope>NUCLEOTIDE SEQUENCE [LARGE SCALE GENOMIC DNA]</scope>
    <source>
        <strain evidence="1 2">ST65</strain>
    </source>
</reference>
<gene>
    <name evidence="1" type="ORF">G4V39_02165</name>
</gene>
<dbReference type="Proteomes" id="UP000502179">
    <property type="component" value="Chromosome"/>
</dbReference>
<dbReference type="AlphaFoldDB" id="A0A6G7PU56"/>
<evidence type="ECO:0000313" key="2">
    <source>
        <dbReference type="Proteomes" id="UP000502179"/>
    </source>
</evidence>